<dbReference type="EC" id="2.7.1.-" evidence="2"/>
<keyword evidence="2" id="KW-0808">Transferase</keyword>
<evidence type="ECO:0000259" key="1">
    <source>
        <dbReference type="Pfam" id="PF01636"/>
    </source>
</evidence>
<dbReference type="Proteomes" id="UP001190466">
    <property type="component" value="Chromosome"/>
</dbReference>
<dbReference type="EMBL" id="OY726395">
    <property type="protein sequence ID" value="CAJ1579514.1"/>
    <property type="molecule type" value="Genomic_DNA"/>
</dbReference>
<keyword evidence="3" id="KW-1185">Reference proteome</keyword>
<dbReference type="RefSeq" id="WP_316514057.1">
    <property type="nucleotide sequence ID" value="NZ_OY726395.1"/>
</dbReference>
<dbReference type="PANTHER" id="PTHR23020:SF41">
    <property type="entry name" value="AMINOGLYCOSIDE PHOSPHOTRANSFERASE DOMAIN-CONTAINING PROTEIN"/>
    <property type="match status" value="1"/>
</dbReference>
<accession>A0ABM9M971</accession>
<dbReference type="InterPro" id="IPR052961">
    <property type="entry name" value="Oxido-Kinase-like_Enzymes"/>
</dbReference>
<gene>
    <name evidence="2" type="ORF">MU0050_000547</name>
</gene>
<organism evidence="2 3">
    <name type="scientific">[Mycobacterium] wendilense</name>
    <dbReference type="NCBI Taxonomy" id="3064284"/>
    <lineage>
        <taxon>Bacteria</taxon>
        <taxon>Bacillati</taxon>
        <taxon>Actinomycetota</taxon>
        <taxon>Actinomycetes</taxon>
        <taxon>Mycobacteriales</taxon>
        <taxon>Mycobacteriaceae</taxon>
        <taxon>Mycolicibacter</taxon>
    </lineage>
</organism>
<dbReference type="SUPFAM" id="SSF56112">
    <property type="entry name" value="Protein kinase-like (PK-like)"/>
    <property type="match status" value="1"/>
</dbReference>
<reference evidence="2 3" key="1">
    <citation type="submission" date="2023-08" db="EMBL/GenBank/DDBJ databases">
        <authorList>
            <person name="Folkvardsen B D."/>
            <person name="Norman A."/>
        </authorList>
    </citation>
    <scope>NUCLEOTIDE SEQUENCE [LARGE SCALE GENOMIC DNA]</scope>
    <source>
        <strain evidence="2 3">Mu0050</strain>
    </source>
</reference>
<dbReference type="PANTHER" id="PTHR23020">
    <property type="entry name" value="UNCHARACTERIZED NUCLEAR HORMONE RECEPTOR-RELATED"/>
    <property type="match status" value="1"/>
</dbReference>
<dbReference type="GO" id="GO:0016740">
    <property type="term" value="F:transferase activity"/>
    <property type="evidence" value="ECO:0007669"/>
    <property type="project" value="UniProtKB-KW"/>
</dbReference>
<dbReference type="Pfam" id="PF01636">
    <property type="entry name" value="APH"/>
    <property type="match status" value="1"/>
</dbReference>
<protein>
    <submittedName>
        <fullName evidence="2">Aminoglycoside phosphotransferase family protein</fullName>
        <ecNumber evidence="2">2.7.1.-</ecNumber>
    </submittedName>
</protein>
<dbReference type="Gene3D" id="3.90.1200.10">
    <property type="match status" value="1"/>
</dbReference>
<evidence type="ECO:0000313" key="2">
    <source>
        <dbReference type="EMBL" id="CAJ1579514.1"/>
    </source>
</evidence>
<dbReference type="InterPro" id="IPR002575">
    <property type="entry name" value="Aminoglycoside_PTrfase"/>
</dbReference>
<evidence type="ECO:0000313" key="3">
    <source>
        <dbReference type="Proteomes" id="UP001190466"/>
    </source>
</evidence>
<sequence length="362" mass="39036">MTVPVAIPRFPDDVTPQWLTGVLAPASGTQVGRADVTAIGTGQTGATYRVKVDYTANPAGLPETFVIKLPSTDDTVRDRVVLGYRSECAFYQSVADRVSVPIPQCFHCEISEDAADYALLLTDQAPAAQGDQIAGCSAEEARLAAIAIAGLHAPTWAEQEWLSFPGLAMTMTDDAAKKGLGDVAVMSADITVDKLGDKLSEQDRATFLEAMGLVTPWLQNDFGRFSLIHGDYRLDNLLFHPTGGQVWVVDWQTLGVGLPSRDLAYFTGTSLEPALRAEIERDLVAAYHAALVEQGVGDYDLETCWQDYRYGVLQVLLISALGFAFAIGTDRGDDMVATMLRRGCAAIRDLDTVALIRETAGL</sequence>
<feature type="domain" description="Aminoglycoside phosphotransferase" evidence="1">
    <location>
        <begin position="36"/>
        <end position="288"/>
    </location>
</feature>
<proteinExistence type="predicted"/>
<name>A0ABM9M971_9MYCO</name>
<dbReference type="InterPro" id="IPR011009">
    <property type="entry name" value="Kinase-like_dom_sf"/>
</dbReference>